<dbReference type="InParanoid" id="K1RBM2"/>
<dbReference type="Gene3D" id="2.30.30.40">
    <property type="entry name" value="SH3 Domains"/>
    <property type="match status" value="1"/>
</dbReference>
<sequence>MHSELFMNGESEQSGVLSENIKWVNGHPEVHGENGHDSSPIASSTSVKEEHVEEGETSTSDHAIYENSELEKTDPLNGIKVEKADEKESTNKEEKSSQQILSQSQGSDGKVNGELDETASQNSEDLAPTYPPPIPPSEESDQVPVTPEKQEPSSPLGSPAYDTPPCKMPGEKEEKVEVKADEEKEAENKEKEEEKEEEHEDSNLYEVPTSNKPVELPEGVLYQVQATHPYSNEDEDELSFEAGEIIYVVPFDNPDEQARLSLLPVDDS</sequence>
<dbReference type="EMBL" id="JH817839">
    <property type="protein sequence ID" value="EKC43133.1"/>
    <property type="molecule type" value="Genomic_DNA"/>
</dbReference>
<feature type="compositionally biased region" description="Low complexity" evidence="1">
    <location>
        <begin position="97"/>
        <end position="107"/>
    </location>
</feature>
<dbReference type="SUPFAM" id="SSF50044">
    <property type="entry name" value="SH3-domain"/>
    <property type="match status" value="1"/>
</dbReference>
<dbReference type="AlphaFoldDB" id="K1RBM2"/>
<feature type="compositionally biased region" description="Basic and acidic residues" evidence="1">
    <location>
        <begin position="169"/>
        <end position="192"/>
    </location>
</feature>
<name>K1RBM2_MAGGI</name>
<dbReference type="HOGENOM" id="CLU_1039181_0_0_1"/>
<feature type="region of interest" description="Disordered" evidence="1">
    <location>
        <begin position="1"/>
        <end position="216"/>
    </location>
</feature>
<protein>
    <submittedName>
        <fullName evidence="2">Myc box-dependent-interacting protein 1</fullName>
    </submittedName>
</protein>
<dbReference type="InterPro" id="IPR036028">
    <property type="entry name" value="SH3-like_dom_sf"/>
</dbReference>
<proteinExistence type="predicted"/>
<dbReference type="PROSITE" id="PS50002">
    <property type="entry name" value="SH3"/>
    <property type="match status" value="1"/>
</dbReference>
<dbReference type="InterPro" id="IPR003005">
    <property type="entry name" value="Amphiphysin"/>
</dbReference>
<evidence type="ECO:0000313" key="2">
    <source>
        <dbReference type="EMBL" id="EKC43133.1"/>
    </source>
</evidence>
<gene>
    <name evidence="2" type="ORF">CGI_10012930</name>
</gene>
<dbReference type="InterPro" id="IPR001452">
    <property type="entry name" value="SH3_domain"/>
</dbReference>
<dbReference type="GO" id="GO:0005543">
    <property type="term" value="F:phospholipid binding"/>
    <property type="evidence" value="ECO:0007669"/>
    <property type="project" value="TreeGrafter"/>
</dbReference>
<dbReference type="PANTHER" id="PTHR46514:SF3">
    <property type="entry name" value="AMPHIPHYSIN"/>
    <property type="match status" value="1"/>
</dbReference>
<evidence type="ECO:0000256" key="1">
    <source>
        <dbReference type="SAM" id="MobiDB-lite"/>
    </source>
</evidence>
<dbReference type="PANTHER" id="PTHR46514">
    <property type="entry name" value="AMPHIPHYSIN"/>
    <property type="match status" value="1"/>
</dbReference>
<feature type="compositionally biased region" description="Basic and acidic residues" evidence="1">
    <location>
        <begin position="69"/>
        <end position="96"/>
    </location>
</feature>
<dbReference type="GO" id="GO:0005886">
    <property type="term" value="C:plasma membrane"/>
    <property type="evidence" value="ECO:0007669"/>
    <property type="project" value="TreeGrafter"/>
</dbReference>
<organism evidence="2">
    <name type="scientific">Magallana gigas</name>
    <name type="common">Pacific oyster</name>
    <name type="synonym">Crassostrea gigas</name>
    <dbReference type="NCBI Taxonomy" id="29159"/>
    <lineage>
        <taxon>Eukaryota</taxon>
        <taxon>Metazoa</taxon>
        <taxon>Spiralia</taxon>
        <taxon>Lophotrochozoa</taxon>
        <taxon>Mollusca</taxon>
        <taxon>Bivalvia</taxon>
        <taxon>Autobranchia</taxon>
        <taxon>Pteriomorphia</taxon>
        <taxon>Ostreida</taxon>
        <taxon>Ostreoidea</taxon>
        <taxon>Ostreidae</taxon>
        <taxon>Magallana</taxon>
    </lineage>
</organism>
<reference evidence="2" key="1">
    <citation type="journal article" date="2012" name="Nature">
        <title>The oyster genome reveals stress adaptation and complexity of shell formation.</title>
        <authorList>
            <person name="Zhang G."/>
            <person name="Fang X."/>
            <person name="Guo X."/>
            <person name="Li L."/>
            <person name="Luo R."/>
            <person name="Xu F."/>
            <person name="Yang P."/>
            <person name="Zhang L."/>
            <person name="Wang X."/>
            <person name="Qi H."/>
            <person name="Xiong Z."/>
            <person name="Que H."/>
            <person name="Xie Y."/>
            <person name="Holland P.W."/>
            <person name="Paps J."/>
            <person name="Zhu Y."/>
            <person name="Wu F."/>
            <person name="Chen Y."/>
            <person name="Wang J."/>
            <person name="Peng C."/>
            <person name="Meng J."/>
            <person name="Yang L."/>
            <person name="Liu J."/>
            <person name="Wen B."/>
            <person name="Zhang N."/>
            <person name="Huang Z."/>
            <person name="Zhu Q."/>
            <person name="Feng Y."/>
            <person name="Mount A."/>
            <person name="Hedgecock D."/>
            <person name="Xu Z."/>
            <person name="Liu Y."/>
            <person name="Domazet-Loso T."/>
            <person name="Du Y."/>
            <person name="Sun X."/>
            <person name="Zhang S."/>
            <person name="Liu B."/>
            <person name="Cheng P."/>
            <person name="Jiang X."/>
            <person name="Li J."/>
            <person name="Fan D."/>
            <person name="Wang W."/>
            <person name="Fu W."/>
            <person name="Wang T."/>
            <person name="Wang B."/>
            <person name="Zhang J."/>
            <person name="Peng Z."/>
            <person name="Li Y."/>
            <person name="Li N."/>
            <person name="Wang J."/>
            <person name="Chen M."/>
            <person name="He Y."/>
            <person name="Tan F."/>
            <person name="Song X."/>
            <person name="Zheng Q."/>
            <person name="Huang R."/>
            <person name="Yang H."/>
            <person name="Du X."/>
            <person name="Chen L."/>
            <person name="Yang M."/>
            <person name="Gaffney P.M."/>
            <person name="Wang S."/>
            <person name="Luo L."/>
            <person name="She Z."/>
            <person name="Ming Y."/>
            <person name="Huang W."/>
            <person name="Zhang S."/>
            <person name="Huang B."/>
            <person name="Zhang Y."/>
            <person name="Qu T."/>
            <person name="Ni P."/>
            <person name="Miao G."/>
            <person name="Wang J."/>
            <person name="Wang Q."/>
            <person name="Steinberg C.E."/>
            <person name="Wang H."/>
            <person name="Li N."/>
            <person name="Qian L."/>
            <person name="Zhang G."/>
            <person name="Li Y."/>
            <person name="Yang H."/>
            <person name="Liu X."/>
            <person name="Wang J."/>
            <person name="Yin Y."/>
            <person name="Wang J."/>
        </authorList>
    </citation>
    <scope>NUCLEOTIDE SEQUENCE [LARGE SCALE GENOMIC DNA]</scope>
    <source>
        <strain evidence="2">05x7-T-G4-1.051#20</strain>
    </source>
</reference>
<accession>K1RBM2</accession>